<sequence>KTSLFCFQRIMDAKFYIEILEKHIPEVNRILKRQWRLQQDNDPKHTSRIAKEFLDNNVPEVIDWPSNSPDLNPIENLWAIVKRNVELRKSKNLTKLESLLSEE</sequence>
<keyword evidence="3" id="KW-1185">Reference proteome</keyword>
<dbReference type="EMBL" id="CAJVPY010006936">
    <property type="protein sequence ID" value="CAG8672155.1"/>
    <property type="molecule type" value="Genomic_DNA"/>
</dbReference>
<dbReference type="Proteomes" id="UP000789405">
    <property type="component" value="Unassembled WGS sequence"/>
</dbReference>
<dbReference type="GO" id="GO:0003676">
    <property type="term" value="F:nucleic acid binding"/>
    <property type="evidence" value="ECO:0007669"/>
    <property type="project" value="InterPro"/>
</dbReference>
<dbReference type="InterPro" id="IPR036397">
    <property type="entry name" value="RNaseH_sf"/>
</dbReference>
<comment type="caution">
    <text evidence="2">The sequence shown here is derived from an EMBL/GenBank/DDBJ whole genome shotgun (WGS) entry which is preliminary data.</text>
</comment>
<dbReference type="Gene3D" id="3.30.420.10">
    <property type="entry name" value="Ribonuclease H-like superfamily/Ribonuclease H"/>
    <property type="match status" value="1"/>
</dbReference>
<reference evidence="2" key="1">
    <citation type="submission" date="2021-06" db="EMBL/GenBank/DDBJ databases">
        <authorList>
            <person name="Kallberg Y."/>
            <person name="Tangrot J."/>
            <person name="Rosling A."/>
        </authorList>
    </citation>
    <scope>NUCLEOTIDE SEQUENCE</scope>
    <source>
        <strain evidence="2">MA453B</strain>
    </source>
</reference>
<dbReference type="AlphaFoldDB" id="A0A9N9HBP0"/>
<gene>
    <name evidence="2" type="ORF">DERYTH_LOCUS11305</name>
</gene>
<evidence type="ECO:0000313" key="2">
    <source>
        <dbReference type="EMBL" id="CAG8672155.1"/>
    </source>
</evidence>
<dbReference type="InterPro" id="IPR038717">
    <property type="entry name" value="Tc1-like_DDE_dom"/>
</dbReference>
<name>A0A9N9HBP0_9GLOM</name>
<dbReference type="OrthoDB" id="2416077at2759"/>
<accession>A0A9N9HBP0</accession>
<proteinExistence type="predicted"/>
<evidence type="ECO:0000313" key="3">
    <source>
        <dbReference type="Proteomes" id="UP000789405"/>
    </source>
</evidence>
<feature type="domain" description="Tc1-like transposase DDE" evidence="1">
    <location>
        <begin position="22"/>
        <end position="96"/>
    </location>
</feature>
<protein>
    <submittedName>
        <fullName evidence="2">18835_t:CDS:1</fullName>
    </submittedName>
</protein>
<evidence type="ECO:0000259" key="1">
    <source>
        <dbReference type="Pfam" id="PF13358"/>
    </source>
</evidence>
<organism evidence="2 3">
    <name type="scientific">Dentiscutata erythropus</name>
    <dbReference type="NCBI Taxonomy" id="1348616"/>
    <lineage>
        <taxon>Eukaryota</taxon>
        <taxon>Fungi</taxon>
        <taxon>Fungi incertae sedis</taxon>
        <taxon>Mucoromycota</taxon>
        <taxon>Glomeromycotina</taxon>
        <taxon>Glomeromycetes</taxon>
        <taxon>Diversisporales</taxon>
        <taxon>Gigasporaceae</taxon>
        <taxon>Dentiscutata</taxon>
    </lineage>
</organism>
<dbReference type="Pfam" id="PF13358">
    <property type="entry name" value="DDE_3"/>
    <property type="match status" value="1"/>
</dbReference>
<feature type="non-terminal residue" evidence="2">
    <location>
        <position position="1"/>
    </location>
</feature>